<dbReference type="OrthoDB" id="3217553at2"/>
<dbReference type="GO" id="GO:0005886">
    <property type="term" value="C:plasma membrane"/>
    <property type="evidence" value="ECO:0007669"/>
    <property type="project" value="UniProtKB-SubCell"/>
</dbReference>
<keyword evidence="1" id="KW-0812">Transmembrane</keyword>
<dbReference type="EMBL" id="QZEY01000005">
    <property type="protein sequence ID" value="RJL32026.1"/>
    <property type="molecule type" value="Genomic_DNA"/>
</dbReference>
<dbReference type="Pfam" id="PF12730">
    <property type="entry name" value="ABC2_membrane_4"/>
    <property type="match status" value="1"/>
</dbReference>
<accession>A0A3A4AQL7</accession>
<sequence>MSTAEARVAPPGAGAVVPVARPFAALRWFRSELGLVFRRPRNLVMLGVLALVPVVVGVALRIAQGEVSAEGGAFAQVTGNGLMLAFGAFAVMLPLFLPLAAAVVAGDSIAGEASRGTLRYLLVTPVSRTRLLVTKFAVIAVYCLAATATVAASASIAATVLFSPDGMTTLSGTVISGWEMIGRLALAALYLGLGLSALGAVGLALSTMTEAPIAAIAATVVLSVAAQILGAIPQLDVISPYLLTSAWSGFDAVLRDPMAVSDLRDGLLVFAAYIVIAGAVAWARFADRDITS</sequence>
<evidence type="ECO:0000256" key="1">
    <source>
        <dbReference type="SAM" id="Phobius"/>
    </source>
</evidence>
<name>A0A3A4AQL7_9ACTN</name>
<evidence type="ECO:0000313" key="3">
    <source>
        <dbReference type="Proteomes" id="UP000265768"/>
    </source>
</evidence>
<dbReference type="PANTHER" id="PTHR37305">
    <property type="entry name" value="INTEGRAL MEMBRANE PROTEIN-RELATED"/>
    <property type="match status" value="1"/>
</dbReference>
<keyword evidence="1" id="KW-1133">Transmembrane helix</keyword>
<dbReference type="Proteomes" id="UP000265768">
    <property type="component" value="Unassembled WGS sequence"/>
</dbReference>
<organism evidence="2 3">
    <name type="scientific">Bailinhaonella thermotolerans</name>
    <dbReference type="NCBI Taxonomy" id="1070861"/>
    <lineage>
        <taxon>Bacteria</taxon>
        <taxon>Bacillati</taxon>
        <taxon>Actinomycetota</taxon>
        <taxon>Actinomycetes</taxon>
        <taxon>Streptosporangiales</taxon>
        <taxon>Streptosporangiaceae</taxon>
        <taxon>Bailinhaonella</taxon>
    </lineage>
</organism>
<protein>
    <submittedName>
        <fullName evidence="2">ABC transporter permease</fullName>
    </submittedName>
</protein>
<keyword evidence="3" id="KW-1185">Reference proteome</keyword>
<evidence type="ECO:0000313" key="2">
    <source>
        <dbReference type="EMBL" id="RJL32026.1"/>
    </source>
</evidence>
<comment type="caution">
    <text evidence="2">The sequence shown here is derived from an EMBL/GenBank/DDBJ whole genome shotgun (WGS) entry which is preliminary data.</text>
</comment>
<feature type="transmembrane region" description="Helical" evidence="1">
    <location>
        <begin position="83"/>
        <end position="105"/>
    </location>
</feature>
<dbReference type="AlphaFoldDB" id="A0A3A4AQL7"/>
<dbReference type="GO" id="GO:0140359">
    <property type="term" value="F:ABC-type transporter activity"/>
    <property type="evidence" value="ECO:0007669"/>
    <property type="project" value="InterPro"/>
</dbReference>
<feature type="transmembrane region" description="Helical" evidence="1">
    <location>
        <begin position="266"/>
        <end position="285"/>
    </location>
</feature>
<feature type="transmembrane region" description="Helical" evidence="1">
    <location>
        <begin position="181"/>
        <end position="205"/>
    </location>
</feature>
<gene>
    <name evidence="2" type="ORF">D5H75_16465</name>
</gene>
<dbReference type="RefSeq" id="WP_119927344.1">
    <property type="nucleotide sequence ID" value="NZ_QZEY01000005.1"/>
</dbReference>
<feature type="transmembrane region" description="Helical" evidence="1">
    <location>
        <begin position="136"/>
        <end position="161"/>
    </location>
</feature>
<feature type="transmembrane region" description="Helical" evidence="1">
    <location>
        <begin position="43"/>
        <end position="63"/>
    </location>
</feature>
<keyword evidence="1" id="KW-0472">Membrane</keyword>
<proteinExistence type="predicted"/>
<dbReference type="PANTHER" id="PTHR37305:SF1">
    <property type="entry name" value="MEMBRANE PROTEIN"/>
    <property type="match status" value="1"/>
</dbReference>
<feature type="transmembrane region" description="Helical" evidence="1">
    <location>
        <begin position="212"/>
        <end position="232"/>
    </location>
</feature>
<reference evidence="2 3" key="1">
    <citation type="submission" date="2018-09" db="EMBL/GenBank/DDBJ databases">
        <title>YIM 75507 draft genome.</title>
        <authorList>
            <person name="Tang S."/>
            <person name="Feng Y."/>
        </authorList>
    </citation>
    <scope>NUCLEOTIDE SEQUENCE [LARGE SCALE GENOMIC DNA]</scope>
    <source>
        <strain evidence="2 3">YIM 75507</strain>
    </source>
</reference>